<dbReference type="InterPro" id="IPR002477">
    <property type="entry name" value="Peptidoglycan-bd-like"/>
</dbReference>
<dbReference type="Pfam" id="PF01471">
    <property type="entry name" value="PG_binding_1"/>
    <property type="match status" value="1"/>
</dbReference>
<dbReference type="EMBL" id="CP063213">
    <property type="protein sequence ID" value="QOR45622.1"/>
    <property type="molecule type" value="Genomic_DNA"/>
</dbReference>
<proteinExistence type="predicted"/>
<dbReference type="PANTHER" id="PTHR30469">
    <property type="entry name" value="MULTIDRUG RESISTANCE PROTEIN MDTA"/>
    <property type="match status" value="1"/>
</dbReference>
<dbReference type="InterPro" id="IPR036366">
    <property type="entry name" value="PGBDSf"/>
</dbReference>
<dbReference type="RefSeq" id="WP_193326687.1">
    <property type="nucleotide sequence ID" value="NZ_CP053291.1"/>
</dbReference>
<dbReference type="Gene3D" id="1.10.101.10">
    <property type="entry name" value="PGBD-like superfamily/PGBD"/>
    <property type="match status" value="1"/>
</dbReference>
<feature type="domain" description="Peptidoglycan binding-like" evidence="1">
    <location>
        <begin position="107"/>
        <end position="153"/>
    </location>
</feature>
<dbReference type="SUPFAM" id="SSF47090">
    <property type="entry name" value="PGBD-like"/>
    <property type="match status" value="1"/>
</dbReference>
<accession>A0A7M1QU07</accession>
<accession>A0A8A5U501</accession>
<reference evidence="2 3" key="1">
    <citation type="submission" date="2020-10" db="EMBL/GenBank/DDBJ databases">
        <title>Trueperella pecoris sp. nov. isolated from bovine and porcine specimens.</title>
        <authorList>
            <person name="Schoenecker L."/>
            <person name="Schnydrig P."/>
            <person name="Brodard I."/>
            <person name="Thomann A."/>
            <person name="Hemphill A."/>
            <person name="Rodriguez-Campos S."/>
            <person name="Perreten V."/>
            <person name="Jores J."/>
            <person name="Kittl S."/>
        </authorList>
    </citation>
    <scope>NUCLEOTIDE SEQUENCE [LARGE SCALE GENOMIC DNA]</scope>
    <source>
        <strain evidence="2 3">15A0121</strain>
    </source>
</reference>
<evidence type="ECO:0000259" key="1">
    <source>
        <dbReference type="Pfam" id="PF01471"/>
    </source>
</evidence>
<organism evidence="2 3">
    <name type="scientific">Trueperella pecoris</name>
    <dbReference type="NCBI Taxonomy" id="2733571"/>
    <lineage>
        <taxon>Bacteria</taxon>
        <taxon>Bacillati</taxon>
        <taxon>Actinomycetota</taxon>
        <taxon>Actinomycetes</taxon>
        <taxon>Actinomycetales</taxon>
        <taxon>Actinomycetaceae</taxon>
        <taxon>Trueperella</taxon>
    </lineage>
</organism>
<keyword evidence="3" id="KW-1185">Reference proteome</keyword>
<dbReference type="AlphaFoldDB" id="A0A7M1QU07"/>
<dbReference type="Gene3D" id="2.40.420.20">
    <property type="match status" value="1"/>
</dbReference>
<dbReference type="InterPro" id="IPR036365">
    <property type="entry name" value="PGBD-like_sf"/>
</dbReference>
<name>A0A7M1QU07_9ACTO</name>
<dbReference type="Proteomes" id="UP000595053">
    <property type="component" value="Chromosome"/>
</dbReference>
<sequence>MLIVAMLALRGGTFEAEKSTKKFTSDVATATVDQGDLSERVEVKGTLGLGQKRAYGTQLSGIVTSIAALGTKLEAGSEMMRVNDAPVVAMRGEIPAWRAFEPGMSDGRDVMQLEKNLQQLGYFTREPDTHFDGDSRAAVTKWQKERGLPVNGRIKLGRIVFIPSDVVVAAHKVVPGEPASEQTIECTGSVKEVTAEVQPHSRHLLPEGTSVNVQLPDGKTVEGLVKRVGQAVETEDKTGVKSVRIPVTISLKDPSVAEQYLDVSVGIHVNRVVKENVLSVPVRALLAQPGNAYAVEVVRNGDIVRVPVELGVFADSRVEIREGALSEGDKVVVAE</sequence>
<dbReference type="GO" id="GO:0015562">
    <property type="term" value="F:efflux transmembrane transporter activity"/>
    <property type="evidence" value="ECO:0007669"/>
    <property type="project" value="TreeGrafter"/>
</dbReference>
<evidence type="ECO:0000313" key="3">
    <source>
        <dbReference type="Proteomes" id="UP000595053"/>
    </source>
</evidence>
<protein>
    <submittedName>
        <fullName evidence="2">Peptidoglycan-binding protein</fullName>
    </submittedName>
</protein>
<evidence type="ECO:0000313" key="2">
    <source>
        <dbReference type="EMBL" id="QOR45622.1"/>
    </source>
</evidence>
<dbReference type="GO" id="GO:1990281">
    <property type="term" value="C:efflux pump complex"/>
    <property type="evidence" value="ECO:0007669"/>
    <property type="project" value="TreeGrafter"/>
</dbReference>
<gene>
    <name evidence="2" type="ORF">INS88_10325</name>
</gene>